<dbReference type="GO" id="GO:0008765">
    <property type="term" value="F:UDP-N-acetylmuramoylalanyl-D-glutamate-2,6-diaminopimelate ligase activity"/>
    <property type="evidence" value="ECO:0007669"/>
    <property type="project" value="UniProtKB-UniRule"/>
</dbReference>
<evidence type="ECO:0000256" key="2">
    <source>
        <dbReference type="ARBA" id="ARBA00005898"/>
    </source>
</evidence>
<comment type="subcellular location">
    <subcellularLocation>
        <location evidence="13 14">Cytoplasm</location>
    </subcellularLocation>
</comment>
<keyword evidence="5 13" id="KW-0132">Cell division</keyword>
<dbReference type="InterPro" id="IPR036615">
    <property type="entry name" value="Mur_ligase_C_dom_sf"/>
</dbReference>
<feature type="binding site" evidence="13">
    <location>
        <position position="185"/>
    </location>
    <ligand>
        <name>UDP-N-acetyl-alpha-D-muramoyl-L-alanyl-D-glutamate</name>
        <dbReference type="ChEBI" id="CHEBI:83900"/>
    </ligand>
</feature>
<gene>
    <name evidence="13" type="primary">murE</name>
    <name evidence="18" type="ORF">GK047_04445</name>
</gene>
<dbReference type="Gene3D" id="3.40.1190.10">
    <property type="entry name" value="Mur-like, catalytic domain"/>
    <property type="match status" value="1"/>
</dbReference>
<feature type="modified residue" description="N6-carboxylysine" evidence="13">
    <location>
        <position position="217"/>
    </location>
</feature>
<feature type="binding site" evidence="13">
    <location>
        <position position="177"/>
    </location>
    <ligand>
        <name>UDP-N-acetyl-alpha-D-muramoyl-L-alanyl-D-glutamate</name>
        <dbReference type="ChEBI" id="CHEBI:83900"/>
    </ligand>
</feature>
<keyword evidence="4 13" id="KW-0436">Ligase</keyword>
<dbReference type="PROSITE" id="PS01011">
    <property type="entry name" value="FOLYLPOLYGLU_SYNT_1"/>
    <property type="match status" value="1"/>
</dbReference>
<feature type="domain" description="Mur ligase C-terminal" evidence="16">
    <location>
        <begin position="336"/>
        <end position="466"/>
    </location>
</feature>
<evidence type="ECO:0000256" key="7">
    <source>
        <dbReference type="ARBA" id="ARBA00022840"/>
    </source>
</evidence>
<keyword evidence="8 13" id="KW-0460">Magnesium</keyword>
<keyword evidence="9 13" id="KW-0133">Cell shape</keyword>
<name>A0A6G3ZT78_9BACL</name>
<evidence type="ECO:0000256" key="13">
    <source>
        <dbReference type="HAMAP-Rule" id="MF_00208"/>
    </source>
</evidence>
<accession>A0A6G3ZT78</accession>
<sequence length="495" mass="54627">MKLKELASALLLTHIHGEAETEITGIEADSRKVKPGDLFLCIPGLVVDGHDFAAKALDMGASALVTERVLELSVPQLVVKDARYAMAVLAAHFYGYPSNEMKLIGITGTNGKTTSSYLIEKILRDQGFRTGLMGTIEMKIGDTYTHMERTTQESVDLQRSFRQMREHQTDYCIMEVSSHALELGRVKGIHFRSGVFTNLSQDHLDYHKTMEAYEAAKGLLFSRLGNGFSADPHERQYAILNADDPSSMTFSKLSAAQVITYGIDNECDVRATNIRITAQGTEFRLVSFAGEALFRMKLVGKFNVYNALGAIASTLAEGVSLEQIRNSLESIAVVDGRMEVVNEGQDFLVLVDYAHTPDGLENALSTIREFAEGKIYTVFGCGGDRDRTKRPLMGKVTAKYSDYLYVTSDNPRTENATDILHDIVPGIEEAGFPSEKFELIVDRKMAIQKAIDGAGPKDVILIAGKGHETYQDVMGTKHDFDDRLVAKAAIRGRCR</sequence>
<evidence type="ECO:0000259" key="16">
    <source>
        <dbReference type="Pfam" id="PF02875"/>
    </source>
</evidence>
<feature type="binding site" evidence="13">
    <location>
        <begin position="150"/>
        <end position="151"/>
    </location>
    <ligand>
        <name>UDP-N-acetyl-alpha-D-muramoyl-L-alanyl-D-glutamate</name>
        <dbReference type="ChEBI" id="CHEBI:83900"/>
    </ligand>
</feature>
<comment type="PTM">
    <text evidence="13">Carboxylation is probably crucial for Mg(2+) binding and, consequently, for the gamma-phosphate positioning of ATP.</text>
</comment>
<evidence type="ECO:0000256" key="10">
    <source>
        <dbReference type="ARBA" id="ARBA00022984"/>
    </source>
</evidence>
<keyword evidence="12 13" id="KW-0961">Cell wall biogenesis/degradation</keyword>
<dbReference type="NCBIfam" id="NF001126">
    <property type="entry name" value="PRK00139.1-4"/>
    <property type="match status" value="1"/>
</dbReference>
<dbReference type="PANTHER" id="PTHR23135">
    <property type="entry name" value="MUR LIGASE FAMILY MEMBER"/>
    <property type="match status" value="1"/>
</dbReference>
<evidence type="ECO:0000256" key="9">
    <source>
        <dbReference type="ARBA" id="ARBA00022960"/>
    </source>
</evidence>
<dbReference type="GO" id="GO:0005737">
    <property type="term" value="C:cytoplasm"/>
    <property type="evidence" value="ECO:0007669"/>
    <property type="project" value="UniProtKB-SubCell"/>
</dbReference>
<comment type="caution">
    <text evidence="13">Lacks conserved residue(s) required for the propagation of feature annotation.</text>
</comment>
<evidence type="ECO:0000256" key="3">
    <source>
        <dbReference type="ARBA" id="ARBA00022490"/>
    </source>
</evidence>
<keyword evidence="7 13" id="KW-0067">ATP-binding</keyword>
<comment type="caution">
    <text evidence="18">The sequence shown here is derived from an EMBL/GenBank/DDBJ whole genome shotgun (WGS) entry which is preliminary data.</text>
</comment>
<feature type="domain" description="Mur ligase N-terminal catalytic" evidence="15">
    <location>
        <begin position="22"/>
        <end position="94"/>
    </location>
</feature>
<keyword evidence="11 13" id="KW-0131">Cell cycle</keyword>
<dbReference type="Gene3D" id="3.90.190.20">
    <property type="entry name" value="Mur ligase, C-terminal domain"/>
    <property type="match status" value="1"/>
</dbReference>
<feature type="binding site" evidence="13">
    <location>
        <position position="30"/>
    </location>
    <ligand>
        <name>UDP-N-acetyl-alpha-D-muramoyl-L-alanyl-D-glutamate</name>
        <dbReference type="ChEBI" id="CHEBI:83900"/>
    </ligand>
</feature>
<dbReference type="InterPro" id="IPR013221">
    <property type="entry name" value="Mur_ligase_cen"/>
</dbReference>
<evidence type="ECO:0000256" key="1">
    <source>
        <dbReference type="ARBA" id="ARBA00004752"/>
    </source>
</evidence>
<dbReference type="GO" id="GO:0009252">
    <property type="term" value="P:peptidoglycan biosynthetic process"/>
    <property type="evidence" value="ECO:0007669"/>
    <property type="project" value="UniProtKB-UniRule"/>
</dbReference>
<dbReference type="GO" id="GO:0051301">
    <property type="term" value="P:cell division"/>
    <property type="evidence" value="ECO:0007669"/>
    <property type="project" value="UniProtKB-KW"/>
</dbReference>
<dbReference type="SUPFAM" id="SSF53623">
    <property type="entry name" value="MurD-like peptide ligases, catalytic domain"/>
    <property type="match status" value="1"/>
</dbReference>
<dbReference type="Pfam" id="PF08245">
    <property type="entry name" value="Mur_ligase_M"/>
    <property type="match status" value="1"/>
</dbReference>
<dbReference type="InterPro" id="IPR036565">
    <property type="entry name" value="Mur-like_cat_sf"/>
</dbReference>
<feature type="binding site" evidence="13">
    <location>
        <position position="385"/>
    </location>
    <ligand>
        <name>meso-2,6-diaminopimelate</name>
        <dbReference type="ChEBI" id="CHEBI:57791"/>
    </ligand>
</feature>
<evidence type="ECO:0000256" key="12">
    <source>
        <dbReference type="ARBA" id="ARBA00023316"/>
    </source>
</evidence>
<dbReference type="InterPro" id="IPR005761">
    <property type="entry name" value="UDP-N-AcMur-Glu-dNH2Pim_ligase"/>
</dbReference>
<evidence type="ECO:0000256" key="8">
    <source>
        <dbReference type="ARBA" id="ARBA00022842"/>
    </source>
</evidence>
<dbReference type="PANTHER" id="PTHR23135:SF4">
    <property type="entry name" value="UDP-N-ACETYLMURAMOYL-L-ALANYL-D-GLUTAMATE--2,6-DIAMINOPIMELATE LIGASE MURE HOMOLOG, CHLOROPLASTIC"/>
    <property type="match status" value="1"/>
</dbReference>
<dbReference type="GO" id="GO:0008360">
    <property type="term" value="P:regulation of cell shape"/>
    <property type="evidence" value="ECO:0007669"/>
    <property type="project" value="UniProtKB-KW"/>
</dbReference>
<dbReference type="AlphaFoldDB" id="A0A6G3ZT78"/>
<dbReference type="GO" id="GO:0000287">
    <property type="term" value="F:magnesium ion binding"/>
    <property type="evidence" value="ECO:0007669"/>
    <property type="project" value="UniProtKB-UniRule"/>
</dbReference>
<dbReference type="GO" id="GO:0005524">
    <property type="term" value="F:ATP binding"/>
    <property type="evidence" value="ECO:0007669"/>
    <property type="project" value="UniProtKB-UniRule"/>
</dbReference>
<evidence type="ECO:0000259" key="17">
    <source>
        <dbReference type="Pfam" id="PF08245"/>
    </source>
</evidence>
<dbReference type="NCBIfam" id="TIGR01085">
    <property type="entry name" value="murE"/>
    <property type="match status" value="1"/>
</dbReference>
<comment type="similarity">
    <text evidence="2 13">Belongs to the MurCDEF family. MurE subfamily.</text>
</comment>
<organism evidence="18">
    <name type="scientific">Paenibacillus sp. SYP-B3998</name>
    <dbReference type="NCBI Taxonomy" id="2678564"/>
    <lineage>
        <taxon>Bacteria</taxon>
        <taxon>Bacillati</taxon>
        <taxon>Bacillota</taxon>
        <taxon>Bacilli</taxon>
        <taxon>Bacillales</taxon>
        <taxon>Paenibacillaceae</taxon>
        <taxon>Paenibacillus</taxon>
    </lineage>
</organism>
<comment type="pathway">
    <text evidence="1 13 14">Cell wall biogenesis; peptidoglycan biosynthesis.</text>
</comment>
<dbReference type="HAMAP" id="MF_00208">
    <property type="entry name" value="MurE"/>
    <property type="match status" value="1"/>
</dbReference>
<dbReference type="GO" id="GO:0004326">
    <property type="term" value="F:tetrahydrofolylpolyglutamate synthase activity"/>
    <property type="evidence" value="ECO:0007669"/>
    <property type="project" value="InterPro"/>
</dbReference>
<dbReference type="InterPro" id="IPR000713">
    <property type="entry name" value="Mur_ligase_N"/>
</dbReference>
<evidence type="ECO:0000256" key="4">
    <source>
        <dbReference type="ARBA" id="ARBA00022598"/>
    </source>
</evidence>
<comment type="catalytic activity">
    <reaction evidence="13">
        <text>UDP-N-acetyl-alpha-D-muramoyl-L-alanyl-D-glutamate + meso-2,6-diaminopimelate + ATP = UDP-N-acetyl-alpha-D-muramoyl-L-alanyl-gamma-D-glutamyl-meso-2,6-diaminopimelate + ADP + phosphate + H(+)</text>
        <dbReference type="Rhea" id="RHEA:23676"/>
        <dbReference type="ChEBI" id="CHEBI:15378"/>
        <dbReference type="ChEBI" id="CHEBI:30616"/>
        <dbReference type="ChEBI" id="CHEBI:43474"/>
        <dbReference type="ChEBI" id="CHEBI:57791"/>
        <dbReference type="ChEBI" id="CHEBI:83900"/>
        <dbReference type="ChEBI" id="CHEBI:83905"/>
        <dbReference type="ChEBI" id="CHEBI:456216"/>
        <dbReference type="EC" id="6.3.2.13"/>
    </reaction>
</comment>
<comment type="function">
    <text evidence="13">Catalyzes the addition of meso-diaminopimelic acid to the nucleotide precursor UDP-N-acetylmuramoyl-L-alanyl-D-glutamate (UMAG) in the biosynthesis of bacterial cell-wall peptidoglycan.</text>
</comment>
<dbReference type="UniPathway" id="UPA00219"/>
<proteinExistence type="inferred from homology"/>
<feature type="binding site" evidence="13">
    <location>
        <position position="468"/>
    </location>
    <ligand>
        <name>meso-2,6-diaminopimelate</name>
        <dbReference type="ChEBI" id="CHEBI:57791"/>
    </ligand>
</feature>
<dbReference type="NCBIfam" id="NF001124">
    <property type="entry name" value="PRK00139.1-2"/>
    <property type="match status" value="1"/>
</dbReference>
<dbReference type="SUPFAM" id="SSF63418">
    <property type="entry name" value="MurE/MurF N-terminal domain"/>
    <property type="match status" value="1"/>
</dbReference>
<feature type="binding site" evidence="13">
    <location>
        <position position="464"/>
    </location>
    <ligand>
        <name>meso-2,6-diaminopimelate</name>
        <dbReference type="ChEBI" id="CHEBI:57791"/>
    </ligand>
</feature>
<keyword evidence="3 13" id="KW-0963">Cytoplasm</keyword>
<dbReference type="EC" id="6.3.2.13" evidence="13"/>
<keyword evidence="6 13" id="KW-0547">Nucleotide-binding</keyword>
<evidence type="ECO:0000256" key="6">
    <source>
        <dbReference type="ARBA" id="ARBA00022741"/>
    </source>
</evidence>
<dbReference type="SUPFAM" id="SSF53244">
    <property type="entry name" value="MurD-like peptide ligases, peptide-binding domain"/>
    <property type="match status" value="1"/>
</dbReference>
<dbReference type="GO" id="GO:0071555">
    <property type="term" value="P:cell wall organization"/>
    <property type="evidence" value="ECO:0007669"/>
    <property type="project" value="UniProtKB-KW"/>
</dbReference>
<keyword evidence="10 13" id="KW-0573">Peptidoglycan synthesis</keyword>
<dbReference type="InterPro" id="IPR035911">
    <property type="entry name" value="MurE/MurF_N"/>
</dbReference>
<protein>
    <recommendedName>
        <fullName evidence="13">UDP-N-acetylmuramoyl-L-alanyl-D-glutamate--2,6-diaminopimelate ligase</fullName>
        <ecNumber evidence="13">6.3.2.13</ecNumber>
    </recommendedName>
    <alternativeName>
        <fullName evidence="13">Meso-A2pm-adding enzyme</fullName>
    </alternativeName>
    <alternativeName>
        <fullName evidence="13">Meso-diaminopimelate-adding enzyme</fullName>
    </alternativeName>
    <alternativeName>
        <fullName evidence="13">UDP-MurNAc-L-Ala-D-Glu:meso-diaminopimelate ligase</fullName>
    </alternativeName>
    <alternativeName>
        <fullName evidence="13">UDP-MurNAc-tripeptide synthetase</fullName>
    </alternativeName>
    <alternativeName>
        <fullName evidence="13">UDP-N-acetylmuramyl-tripeptide synthetase</fullName>
    </alternativeName>
</protein>
<evidence type="ECO:0000256" key="14">
    <source>
        <dbReference type="RuleBase" id="RU004135"/>
    </source>
</evidence>
<feature type="binding site" evidence="13">
    <location>
        <begin position="108"/>
        <end position="114"/>
    </location>
    <ligand>
        <name>ATP</name>
        <dbReference type="ChEBI" id="CHEBI:30616"/>
    </ligand>
</feature>
<dbReference type="Gene3D" id="3.40.1390.10">
    <property type="entry name" value="MurE/MurF, N-terminal domain"/>
    <property type="match status" value="1"/>
</dbReference>
<feature type="domain" description="Mur ligase central" evidence="17">
    <location>
        <begin position="106"/>
        <end position="313"/>
    </location>
</feature>
<dbReference type="InterPro" id="IPR004101">
    <property type="entry name" value="Mur_ligase_C"/>
</dbReference>
<evidence type="ECO:0000313" key="18">
    <source>
        <dbReference type="EMBL" id="NEW05270.1"/>
    </source>
</evidence>
<dbReference type="EMBL" id="JAAIKC010000001">
    <property type="protein sequence ID" value="NEW05270.1"/>
    <property type="molecule type" value="Genomic_DNA"/>
</dbReference>
<feature type="binding site" evidence="13">
    <location>
        <begin position="409"/>
        <end position="412"/>
    </location>
    <ligand>
        <name>meso-2,6-diaminopimelate</name>
        <dbReference type="ChEBI" id="CHEBI:57791"/>
    </ligand>
</feature>
<dbReference type="RefSeq" id="WP_163941723.1">
    <property type="nucleotide sequence ID" value="NZ_JAAIKC010000001.1"/>
</dbReference>
<comment type="cofactor">
    <cofactor evidence="13">
        <name>Mg(2+)</name>
        <dbReference type="ChEBI" id="CHEBI:18420"/>
    </cofactor>
</comment>
<evidence type="ECO:0000256" key="11">
    <source>
        <dbReference type="ARBA" id="ARBA00023306"/>
    </source>
</evidence>
<evidence type="ECO:0000259" key="15">
    <source>
        <dbReference type="Pfam" id="PF01225"/>
    </source>
</evidence>
<reference evidence="18" key="1">
    <citation type="submission" date="2020-02" db="EMBL/GenBank/DDBJ databases">
        <authorList>
            <person name="Shen X.-R."/>
            <person name="Zhang Y.-X."/>
        </authorList>
    </citation>
    <scope>NUCLEOTIDE SEQUENCE</scope>
    <source>
        <strain evidence="18">SYP-B3998</strain>
    </source>
</reference>
<dbReference type="Pfam" id="PF01225">
    <property type="entry name" value="Mur_ligase"/>
    <property type="match status" value="1"/>
</dbReference>
<feature type="short sequence motif" description="Meso-diaminopimelate recognition motif" evidence="13">
    <location>
        <begin position="409"/>
        <end position="412"/>
    </location>
</feature>
<dbReference type="FunFam" id="3.40.1390.10:FF:000005">
    <property type="entry name" value="UDP-N-acetylmuramoyl-L-alanyl-D-glutamate--2,6-diaminopimelate ligase"/>
    <property type="match status" value="1"/>
</dbReference>
<dbReference type="Pfam" id="PF02875">
    <property type="entry name" value="Mur_ligase_C"/>
    <property type="match status" value="1"/>
</dbReference>
<dbReference type="InterPro" id="IPR018109">
    <property type="entry name" value="Folylpolyglutamate_synth_CS"/>
</dbReference>
<evidence type="ECO:0000256" key="5">
    <source>
        <dbReference type="ARBA" id="ARBA00022618"/>
    </source>
</evidence>